<gene>
    <name evidence="1" type="ORF">HMPREF1544_04883</name>
</gene>
<protein>
    <recommendedName>
        <fullName evidence="3">Reverse transcriptase zinc-binding domain-containing protein</fullName>
    </recommendedName>
</protein>
<evidence type="ECO:0008006" key="3">
    <source>
        <dbReference type="Google" id="ProtNLM"/>
    </source>
</evidence>
<reference evidence="2" key="1">
    <citation type="submission" date="2013-05" db="EMBL/GenBank/DDBJ databases">
        <title>The Genome sequence of Mucor circinelloides f. circinelloides 1006PhL.</title>
        <authorList>
            <consortium name="The Broad Institute Genomics Platform"/>
            <person name="Cuomo C."/>
            <person name="Earl A."/>
            <person name="Findley K."/>
            <person name="Lee S.C."/>
            <person name="Walker B."/>
            <person name="Young S."/>
            <person name="Zeng Q."/>
            <person name="Gargeya S."/>
            <person name="Fitzgerald M."/>
            <person name="Haas B."/>
            <person name="Abouelleil A."/>
            <person name="Allen A.W."/>
            <person name="Alvarado L."/>
            <person name="Arachchi H.M."/>
            <person name="Berlin A.M."/>
            <person name="Chapman S.B."/>
            <person name="Gainer-Dewar J."/>
            <person name="Goldberg J."/>
            <person name="Griggs A."/>
            <person name="Gujja S."/>
            <person name="Hansen M."/>
            <person name="Howarth C."/>
            <person name="Imamovic A."/>
            <person name="Ireland A."/>
            <person name="Larimer J."/>
            <person name="McCowan C."/>
            <person name="Murphy C."/>
            <person name="Pearson M."/>
            <person name="Poon T.W."/>
            <person name="Priest M."/>
            <person name="Roberts A."/>
            <person name="Saif S."/>
            <person name="Shea T."/>
            <person name="Sisk P."/>
            <person name="Sykes S."/>
            <person name="Wortman J."/>
            <person name="Nusbaum C."/>
            <person name="Birren B."/>
        </authorList>
    </citation>
    <scope>NUCLEOTIDE SEQUENCE [LARGE SCALE GENOMIC DNA]</scope>
    <source>
        <strain evidence="2">1006PhL</strain>
    </source>
</reference>
<dbReference type="VEuPathDB" id="FungiDB:HMPREF1544_04883"/>
<name>S2JEK8_MUCC1</name>
<proteinExistence type="predicted"/>
<dbReference type="STRING" id="1220926.S2JEK8"/>
<dbReference type="EMBL" id="KE123953">
    <property type="protein sequence ID" value="EPB88299.1"/>
    <property type="molecule type" value="Genomic_DNA"/>
</dbReference>
<accession>S2JEK8</accession>
<dbReference type="Proteomes" id="UP000014254">
    <property type="component" value="Unassembled WGS sequence"/>
</dbReference>
<sequence>MPTVFKSPLCPVCLSVEDSPSHLLFHCSFKENVWQGVIIEVLWPITTIQDLQEALLSQCLVLPSQSNQTVQDPHHCPLSAVVRTYAFHI</sequence>
<evidence type="ECO:0000313" key="2">
    <source>
        <dbReference type="Proteomes" id="UP000014254"/>
    </source>
</evidence>
<keyword evidence="2" id="KW-1185">Reference proteome</keyword>
<dbReference type="AlphaFoldDB" id="S2JEK8"/>
<dbReference type="InParanoid" id="S2JEK8"/>
<organism evidence="1 2">
    <name type="scientific">Mucor circinelloides f. circinelloides (strain 1006PhL)</name>
    <name type="common">Mucormycosis agent</name>
    <name type="synonym">Calyptromyces circinelloides</name>
    <dbReference type="NCBI Taxonomy" id="1220926"/>
    <lineage>
        <taxon>Eukaryota</taxon>
        <taxon>Fungi</taxon>
        <taxon>Fungi incertae sedis</taxon>
        <taxon>Mucoromycota</taxon>
        <taxon>Mucoromycotina</taxon>
        <taxon>Mucoromycetes</taxon>
        <taxon>Mucorales</taxon>
        <taxon>Mucorineae</taxon>
        <taxon>Mucoraceae</taxon>
        <taxon>Mucor</taxon>
    </lineage>
</organism>
<evidence type="ECO:0000313" key="1">
    <source>
        <dbReference type="EMBL" id="EPB88299.1"/>
    </source>
</evidence>